<dbReference type="RefSeq" id="WP_242854952.1">
    <property type="nucleotide sequence ID" value="NZ_CABIXW010000007.1"/>
</dbReference>
<protein>
    <submittedName>
        <fullName evidence="3">Uncharacterized protein</fullName>
    </submittedName>
</protein>
<keyword evidence="2" id="KW-0472">Membrane</keyword>
<accession>A0A174ZP46</accession>
<feature type="compositionally biased region" description="Polar residues" evidence="1">
    <location>
        <begin position="167"/>
        <end position="183"/>
    </location>
</feature>
<evidence type="ECO:0000313" key="3">
    <source>
        <dbReference type="EMBL" id="CUQ89163.1"/>
    </source>
</evidence>
<sequence>MKLYFGNMVTTVTTLMIVSLVGHVGYSIGNRSNINFWGRRSLIVLAYGLVICCFAAARDGRDKTIQYTIDGSCNPGIFSLVSVPNIVGCVGAAIIIIAAIATPIAKSQHMREIWFYVMSGGVMLKIVVMVCSLTACGQQETETMTNTGNSIEQVVTSEDNSELATAEDNNMEQTETKKQNQLQDVKPSYKEFRGVLDEIDSDIQPGTAGNGMNSIKTAAHLLNWGGWNQYDHR</sequence>
<dbReference type="Proteomes" id="UP000095780">
    <property type="component" value="Unassembled WGS sequence"/>
</dbReference>
<proteinExistence type="predicted"/>
<feature type="region of interest" description="Disordered" evidence="1">
    <location>
        <begin position="159"/>
        <end position="184"/>
    </location>
</feature>
<evidence type="ECO:0000256" key="2">
    <source>
        <dbReference type="SAM" id="Phobius"/>
    </source>
</evidence>
<feature type="transmembrane region" description="Helical" evidence="2">
    <location>
        <begin position="41"/>
        <end position="57"/>
    </location>
</feature>
<reference evidence="3 4" key="1">
    <citation type="submission" date="2015-09" db="EMBL/GenBank/DDBJ databases">
        <authorList>
            <consortium name="Pathogen Informatics"/>
        </authorList>
    </citation>
    <scope>NUCLEOTIDE SEQUENCE [LARGE SCALE GENOMIC DNA]</scope>
    <source>
        <strain evidence="3 4">2789STDY5834878</strain>
    </source>
</reference>
<organism evidence="3 4">
    <name type="scientific">Lachnospira eligens</name>
    <dbReference type="NCBI Taxonomy" id="39485"/>
    <lineage>
        <taxon>Bacteria</taxon>
        <taxon>Bacillati</taxon>
        <taxon>Bacillota</taxon>
        <taxon>Clostridia</taxon>
        <taxon>Lachnospirales</taxon>
        <taxon>Lachnospiraceae</taxon>
        <taxon>Lachnospira</taxon>
    </lineage>
</organism>
<evidence type="ECO:0000256" key="1">
    <source>
        <dbReference type="SAM" id="MobiDB-lite"/>
    </source>
</evidence>
<name>A0A174ZP46_9FIRM</name>
<dbReference type="AlphaFoldDB" id="A0A174ZP46"/>
<evidence type="ECO:0000313" key="4">
    <source>
        <dbReference type="Proteomes" id="UP000095780"/>
    </source>
</evidence>
<keyword evidence="2" id="KW-1133">Transmembrane helix</keyword>
<dbReference type="EMBL" id="CZBV01000007">
    <property type="protein sequence ID" value="CUQ89163.1"/>
    <property type="molecule type" value="Genomic_DNA"/>
</dbReference>
<feature type="transmembrane region" description="Helical" evidence="2">
    <location>
        <begin position="113"/>
        <end position="135"/>
    </location>
</feature>
<gene>
    <name evidence="3" type="ORF">ERS852492_02406</name>
</gene>
<feature type="transmembrane region" description="Helical" evidence="2">
    <location>
        <begin position="6"/>
        <end position="29"/>
    </location>
</feature>
<feature type="transmembrane region" description="Helical" evidence="2">
    <location>
        <begin position="77"/>
        <end position="101"/>
    </location>
</feature>
<keyword evidence="2" id="KW-0812">Transmembrane</keyword>